<dbReference type="SUPFAM" id="SSF49503">
    <property type="entry name" value="Cupredoxins"/>
    <property type="match status" value="2"/>
</dbReference>
<accession>A0A8H7PV85</accession>
<dbReference type="CDD" id="cd00084">
    <property type="entry name" value="HMG-box_SF"/>
    <property type="match status" value="1"/>
</dbReference>
<keyword evidence="5" id="KW-0732">Signal</keyword>
<keyword evidence="2 3" id="KW-0238">DNA-binding</keyword>
<dbReference type="EMBL" id="JAEPQZ010000006">
    <property type="protein sequence ID" value="KAG2179836.1"/>
    <property type="molecule type" value="Genomic_DNA"/>
</dbReference>
<dbReference type="SUPFAM" id="SSF47095">
    <property type="entry name" value="HMG-box"/>
    <property type="match status" value="2"/>
</dbReference>
<dbReference type="AlphaFoldDB" id="A0A8H7PV85"/>
<evidence type="ECO:0000256" key="2">
    <source>
        <dbReference type="ARBA" id="ARBA00023125"/>
    </source>
</evidence>
<dbReference type="InterPro" id="IPR009071">
    <property type="entry name" value="HMG_box_dom"/>
</dbReference>
<feature type="region of interest" description="Disordered" evidence="4">
    <location>
        <begin position="377"/>
        <end position="412"/>
    </location>
</feature>
<feature type="compositionally biased region" description="Polar residues" evidence="4">
    <location>
        <begin position="378"/>
        <end position="387"/>
    </location>
</feature>
<feature type="DNA-binding region" description="HMG box" evidence="3">
    <location>
        <begin position="560"/>
        <end position="628"/>
    </location>
</feature>
<dbReference type="Proteomes" id="UP000654370">
    <property type="component" value="Unassembled WGS sequence"/>
</dbReference>
<feature type="compositionally biased region" description="Basic and acidic residues" evidence="4">
    <location>
        <begin position="391"/>
        <end position="405"/>
    </location>
</feature>
<evidence type="ECO:0000256" key="5">
    <source>
        <dbReference type="SAM" id="SignalP"/>
    </source>
</evidence>
<comment type="caution">
    <text evidence="7">The sequence shown here is derived from an EMBL/GenBank/DDBJ whole genome shotgun (WGS) entry which is preliminary data.</text>
</comment>
<protein>
    <recommendedName>
        <fullName evidence="6">HMG box domain-containing protein</fullName>
    </recommendedName>
</protein>
<name>A0A8H7PV85_MORIS</name>
<dbReference type="InterPro" id="IPR036910">
    <property type="entry name" value="HMG_box_dom_sf"/>
</dbReference>
<feature type="chain" id="PRO_5034740247" description="HMG box domain-containing protein" evidence="5">
    <location>
        <begin position="24"/>
        <end position="707"/>
    </location>
</feature>
<dbReference type="SMART" id="SM00398">
    <property type="entry name" value="HMG"/>
    <property type="match status" value="2"/>
</dbReference>
<dbReference type="InterPro" id="IPR011707">
    <property type="entry name" value="Cu-oxidase-like_N"/>
</dbReference>
<reference evidence="7" key="1">
    <citation type="submission" date="2020-12" db="EMBL/GenBank/DDBJ databases">
        <title>Metabolic potential, ecology and presence of endohyphal bacteria is reflected in genomic diversity of Mucoromycotina.</title>
        <authorList>
            <person name="Muszewska A."/>
            <person name="Okrasinska A."/>
            <person name="Steczkiewicz K."/>
            <person name="Drgas O."/>
            <person name="Orlowska M."/>
            <person name="Perlinska-Lenart U."/>
            <person name="Aleksandrzak-Piekarczyk T."/>
            <person name="Szatraj K."/>
            <person name="Zielenkiewicz U."/>
            <person name="Pilsyk S."/>
            <person name="Malc E."/>
            <person name="Mieczkowski P."/>
            <person name="Kruszewska J.S."/>
            <person name="Biernat P."/>
            <person name="Pawlowska J."/>
        </authorList>
    </citation>
    <scope>NUCLEOTIDE SEQUENCE</scope>
    <source>
        <strain evidence="7">WA0000067209</strain>
    </source>
</reference>
<dbReference type="Gene3D" id="2.60.40.420">
    <property type="entry name" value="Cupredoxins - blue copper proteins"/>
    <property type="match status" value="1"/>
</dbReference>
<feature type="DNA-binding region" description="HMG box" evidence="3">
    <location>
        <begin position="424"/>
        <end position="492"/>
    </location>
</feature>
<evidence type="ECO:0000259" key="6">
    <source>
        <dbReference type="PROSITE" id="PS50118"/>
    </source>
</evidence>
<dbReference type="PROSITE" id="PS50118">
    <property type="entry name" value="HMG_BOX_2"/>
    <property type="match status" value="2"/>
</dbReference>
<feature type="region of interest" description="Disordered" evidence="4">
    <location>
        <begin position="536"/>
        <end position="559"/>
    </location>
</feature>
<dbReference type="PANTHER" id="PTHR48112:SF15">
    <property type="entry name" value="HMG BOX DOMAIN-CONTAINING PROTEIN"/>
    <property type="match status" value="1"/>
</dbReference>
<sequence>MQFIINALLVRVCCLSITFKVLASSIPRDLTASQLDDFPLLSSEIETYLTGTVRKYFVAIEQLTWDYSPDQWDHYHNTSLNESPAKLWLATSTSTIGTKYRKSLYRAYNDSSYRHAVEIPQWQGLMGPIFRAEVGDTLEIQVRNLATKNYSMHPHGVKYSFEMEGAIYQDALSNSIPPNQTYTYRWEVPPRSGPGPLDGNSLVWGYHSHVSETDIFDGLFGAIIIYTPGTLNADGQPKDIDHEIVSTIIVSDENSSTLLDQTLKNISATFNKAEVGNADFIKSNKKSTINGLLFSNPKDLRFQVGQNIDWHVLAWAFSRITDNIYSVPYVDFSEPTPLQYAVSNGSAFHIPHGSLDTSPFHSPTLQQTQLHAPYPMLQNMQPPQLHQPTVDVKKEQKKAQTESKPKPKVVRSRLPQNGQVPERLVRPPNAFLLFNKEMRKKLKDKNPTAKVAEISKEVGERWRNLTPEEKSNYTLQANELKANMRAVHPHMMYIRRTKEELAHAGVQTKSLRRGDLTGSETDQLLGGDVDAGLLGLGIPTDNSSRMPRKRKGREKNPAAPKHPLSAYFWYLTEVRPVTMQEYPGSTVGQISKIIAQRWRQFEDHEREPYVKKAQEDKIRYTREMQVYAAKCSPNLGRGTRNKYRTTDAELAALNKATEEEHRLDEHTDSLLQSSLDPASLLSGPFAEGSSLQSGSLDNDPDQYVNAD</sequence>
<keyword evidence="3" id="KW-0539">Nucleus</keyword>
<dbReference type="Pfam" id="PF00505">
    <property type="entry name" value="HMG_box"/>
    <property type="match status" value="2"/>
</dbReference>
<gene>
    <name evidence="7" type="ORF">INT43_003622</name>
</gene>
<organism evidence="7 8">
    <name type="scientific">Mortierella isabellina</name>
    <name type="common">Filamentous fungus</name>
    <name type="synonym">Umbelopsis isabellina</name>
    <dbReference type="NCBI Taxonomy" id="91625"/>
    <lineage>
        <taxon>Eukaryota</taxon>
        <taxon>Fungi</taxon>
        <taxon>Fungi incertae sedis</taxon>
        <taxon>Mucoromycota</taxon>
        <taxon>Mucoromycotina</taxon>
        <taxon>Umbelopsidomycetes</taxon>
        <taxon>Umbelopsidales</taxon>
        <taxon>Umbelopsidaceae</taxon>
        <taxon>Umbelopsis</taxon>
    </lineage>
</organism>
<dbReference type="InterPro" id="IPR050342">
    <property type="entry name" value="HMGB"/>
</dbReference>
<dbReference type="InterPro" id="IPR008972">
    <property type="entry name" value="Cupredoxin"/>
</dbReference>
<evidence type="ECO:0000256" key="4">
    <source>
        <dbReference type="SAM" id="MobiDB-lite"/>
    </source>
</evidence>
<evidence type="ECO:0000313" key="7">
    <source>
        <dbReference type="EMBL" id="KAG2179836.1"/>
    </source>
</evidence>
<dbReference type="Pfam" id="PF07732">
    <property type="entry name" value="Cu-oxidase_3"/>
    <property type="match status" value="1"/>
</dbReference>
<dbReference type="GO" id="GO:0005634">
    <property type="term" value="C:nucleus"/>
    <property type="evidence" value="ECO:0007669"/>
    <property type="project" value="UniProtKB-UniRule"/>
</dbReference>
<dbReference type="Gene3D" id="1.10.30.10">
    <property type="entry name" value="High mobility group box domain"/>
    <property type="match status" value="2"/>
</dbReference>
<evidence type="ECO:0000256" key="1">
    <source>
        <dbReference type="ARBA" id="ARBA00010609"/>
    </source>
</evidence>
<dbReference type="GO" id="GO:0005507">
    <property type="term" value="F:copper ion binding"/>
    <property type="evidence" value="ECO:0007669"/>
    <property type="project" value="InterPro"/>
</dbReference>
<feature type="domain" description="HMG box" evidence="6">
    <location>
        <begin position="424"/>
        <end position="492"/>
    </location>
</feature>
<dbReference type="OrthoDB" id="1919336at2759"/>
<feature type="compositionally biased region" description="Basic and acidic residues" evidence="4">
    <location>
        <begin position="658"/>
        <end position="668"/>
    </location>
</feature>
<evidence type="ECO:0000313" key="8">
    <source>
        <dbReference type="Proteomes" id="UP000654370"/>
    </source>
</evidence>
<proteinExistence type="inferred from homology"/>
<dbReference type="PANTHER" id="PTHR48112">
    <property type="entry name" value="HIGH MOBILITY GROUP PROTEIN DSP1"/>
    <property type="match status" value="1"/>
</dbReference>
<feature type="domain" description="HMG box" evidence="6">
    <location>
        <begin position="560"/>
        <end position="628"/>
    </location>
</feature>
<keyword evidence="8" id="KW-1185">Reference proteome</keyword>
<dbReference type="GO" id="GO:0003677">
    <property type="term" value="F:DNA binding"/>
    <property type="evidence" value="ECO:0007669"/>
    <property type="project" value="UniProtKB-UniRule"/>
</dbReference>
<comment type="similarity">
    <text evidence="1">Belongs to the multicopper oxidase family.</text>
</comment>
<feature type="signal peptide" evidence="5">
    <location>
        <begin position="1"/>
        <end position="23"/>
    </location>
</feature>
<feature type="region of interest" description="Disordered" evidence="4">
    <location>
        <begin position="658"/>
        <end position="707"/>
    </location>
</feature>
<evidence type="ECO:0000256" key="3">
    <source>
        <dbReference type="PROSITE-ProRule" id="PRU00267"/>
    </source>
</evidence>